<dbReference type="RefSeq" id="XP_025352259.1">
    <property type="nucleotide sequence ID" value="XM_025497420.1"/>
</dbReference>
<dbReference type="InterPro" id="IPR036928">
    <property type="entry name" value="AS_sf"/>
</dbReference>
<organism evidence="7 8">
    <name type="scientific">Meira miltonrushii</name>
    <dbReference type="NCBI Taxonomy" id="1280837"/>
    <lineage>
        <taxon>Eukaryota</taxon>
        <taxon>Fungi</taxon>
        <taxon>Dikarya</taxon>
        <taxon>Basidiomycota</taxon>
        <taxon>Ustilaginomycotina</taxon>
        <taxon>Exobasidiomycetes</taxon>
        <taxon>Exobasidiales</taxon>
        <taxon>Brachybasidiaceae</taxon>
        <taxon>Meira</taxon>
    </lineage>
</organism>
<evidence type="ECO:0000256" key="3">
    <source>
        <dbReference type="ARBA" id="ARBA00012922"/>
    </source>
</evidence>
<dbReference type="AlphaFoldDB" id="A0A316V323"/>
<dbReference type="EMBL" id="KZ819606">
    <property type="protein sequence ID" value="PWN31957.1"/>
    <property type="molecule type" value="Genomic_DNA"/>
</dbReference>
<feature type="domain" description="Amidase" evidence="6">
    <location>
        <begin position="67"/>
        <end position="598"/>
    </location>
</feature>
<dbReference type="STRING" id="1280837.A0A316V323"/>
<dbReference type="EC" id="3.5.1.4" evidence="3"/>
<sequence length="637" mass="71064">MVWPFNSNASLIRSRHAERDALIEEARKILSEQYTPNNASISTSILSSNIEDLVKGIEQKKWTSTIIVQTFIRQAIIAHEQTNCLTEVNFQQALERAEELDNEFAKNGKLVGPLHGIPFSLKDQYHLQGKRSATGYSEWLKKEPQSESAAIARIAFSLGGVCIAKTNVPQTMLNFECRNPAWGQTTNPYSSAHTCGGSSGGEAALLSIGGSAFGIGSDIGGSLRIPTSYCGIYALKTTNGRTWPRAGSIEFGPSPTPIKSVAGPMCRSVQDLDLLVRLFTKTMNPPMNEIEERAVSFRDVQRSYGMEILPYMPLQESWLDPLQAAEKRSKSGGEKTIRIGWYACDGYIKQTPVSLRSMEIVTDALRNHVDTSNNKGVNIELIELQPSELQSFDTFKTFVGLTSITRYDFLKRHLGADWIDRALWVALILPNHSFIRALIGSIARWVLRDPYPSQFLNNIANDSARKFVEHEHQRERLVKDFEKRVWNSHNLDAIVCPVQATSALPHYGSTLLAPLASATILYNVLRNPATVVPVTRVDKNLDDVKSSASVKQKWNGQKDEKKTSNMVASDLAKRFNAKDSHGLPFAVQVVTREFEDEKAVGFARLLDDALAKRDSAHRKEFGPGAWQRWNTKNDLNK</sequence>
<gene>
    <name evidence="7" type="ORF">FA14DRAFT_150060</name>
</gene>
<dbReference type="Pfam" id="PF01425">
    <property type="entry name" value="Amidase"/>
    <property type="match status" value="1"/>
</dbReference>
<evidence type="ECO:0000256" key="1">
    <source>
        <dbReference type="ARBA" id="ARBA00001311"/>
    </source>
</evidence>
<dbReference type="PROSITE" id="PS00571">
    <property type="entry name" value="AMIDASES"/>
    <property type="match status" value="1"/>
</dbReference>
<name>A0A316V323_9BASI</name>
<dbReference type="PANTHER" id="PTHR46072:SF11">
    <property type="entry name" value="AMIDASE-RELATED"/>
    <property type="match status" value="1"/>
</dbReference>
<dbReference type="Gene3D" id="3.90.1300.10">
    <property type="entry name" value="Amidase signature (AS) domain"/>
    <property type="match status" value="1"/>
</dbReference>
<dbReference type="InterPro" id="IPR023631">
    <property type="entry name" value="Amidase_dom"/>
</dbReference>
<dbReference type="PANTHER" id="PTHR46072">
    <property type="entry name" value="AMIDASE-RELATED-RELATED"/>
    <property type="match status" value="1"/>
</dbReference>
<dbReference type="OrthoDB" id="6428749at2759"/>
<keyword evidence="4" id="KW-0378">Hydrolase</keyword>
<proteinExistence type="inferred from homology"/>
<keyword evidence="8" id="KW-1185">Reference proteome</keyword>
<dbReference type="Proteomes" id="UP000245771">
    <property type="component" value="Unassembled WGS sequence"/>
</dbReference>
<dbReference type="GO" id="GO:0004040">
    <property type="term" value="F:amidase activity"/>
    <property type="evidence" value="ECO:0007669"/>
    <property type="project" value="UniProtKB-EC"/>
</dbReference>
<comment type="catalytic activity">
    <reaction evidence="1">
        <text>a monocarboxylic acid amide + H2O = a monocarboxylate + NH4(+)</text>
        <dbReference type="Rhea" id="RHEA:12020"/>
        <dbReference type="ChEBI" id="CHEBI:15377"/>
        <dbReference type="ChEBI" id="CHEBI:28938"/>
        <dbReference type="ChEBI" id="CHEBI:35757"/>
        <dbReference type="ChEBI" id="CHEBI:83628"/>
        <dbReference type="EC" id="3.5.1.4"/>
    </reaction>
</comment>
<feature type="region of interest" description="Disordered" evidence="5">
    <location>
        <begin position="617"/>
        <end position="637"/>
    </location>
</feature>
<evidence type="ECO:0000313" key="7">
    <source>
        <dbReference type="EMBL" id="PWN31957.1"/>
    </source>
</evidence>
<evidence type="ECO:0000256" key="4">
    <source>
        <dbReference type="ARBA" id="ARBA00022801"/>
    </source>
</evidence>
<evidence type="ECO:0000313" key="8">
    <source>
        <dbReference type="Proteomes" id="UP000245771"/>
    </source>
</evidence>
<evidence type="ECO:0000256" key="5">
    <source>
        <dbReference type="SAM" id="MobiDB-lite"/>
    </source>
</evidence>
<protein>
    <recommendedName>
        <fullName evidence="3">amidase</fullName>
        <ecNumber evidence="3">3.5.1.4</ecNumber>
    </recommendedName>
</protein>
<dbReference type="InterPro" id="IPR020556">
    <property type="entry name" value="Amidase_CS"/>
</dbReference>
<accession>A0A316V323</accession>
<dbReference type="SUPFAM" id="SSF75304">
    <property type="entry name" value="Amidase signature (AS) enzymes"/>
    <property type="match status" value="1"/>
</dbReference>
<dbReference type="GeneID" id="37019201"/>
<reference evidence="7 8" key="1">
    <citation type="journal article" date="2018" name="Mol. Biol. Evol.">
        <title>Broad Genomic Sampling Reveals a Smut Pathogenic Ancestry of the Fungal Clade Ustilaginomycotina.</title>
        <authorList>
            <person name="Kijpornyongpan T."/>
            <person name="Mondo S.J."/>
            <person name="Barry K."/>
            <person name="Sandor L."/>
            <person name="Lee J."/>
            <person name="Lipzen A."/>
            <person name="Pangilinan J."/>
            <person name="LaButti K."/>
            <person name="Hainaut M."/>
            <person name="Henrissat B."/>
            <person name="Grigoriev I.V."/>
            <person name="Spatafora J.W."/>
            <person name="Aime M.C."/>
        </authorList>
    </citation>
    <scope>NUCLEOTIDE SEQUENCE [LARGE SCALE GENOMIC DNA]</scope>
    <source>
        <strain evidence="7 8">MCA 3882</strain>
    </source>
</reference>
<evidence type="ECO:0000259" key="6">
    <source>
        <dbReference type="Pfam" id="PF01425"/>
    </source>
</evidence>
<feature type="compositionally biased region" description="Polar residues" evidence="5">
    <location>
        <begin position="628"/>
        <end position="637"/>
    </location>
</feature>
<evidence type="ECO:0000256" key="2">
    <source>
        <dbReference type="ARBA" id="ARBA00009199"/>
    </source>
</evidence>
<comment type="similarity">
    <text evidence="2">Belongs to the amidase family.</text>
</comment>
<dbReference type="InParanoid" id="A0A316V323"/>